<evidence type="ECO:0000256" key="2">
    <source>
        <dbReference type="HAMAP-Rule" id="MF_02087"/>
    </source>
</evidence>
<dbReference type="CDD" id="cd00635">
    <property type="entry name" value="PLPDE_III_YBL036c_like"/>
    <property type="match status" value="1"/>
</dbReference>
<evidence type="ECO:0000259" key="4">
    <source>
        <dbReference type="Pfam" id="PF01168"/>
    </source>
</evidence>
<dbReference type="InterPro" id="IPR011078">
    <property type="entry name" value="PyrdxlP_homeostasis"/>
</dbReference>
<keyword evidence="1 2" id="KW-0663">Pyridoxal phosphate</keyword>
<reference evidence="5 6" key="1">
    <citation type="submission" date="2020-07" db="EMBL/GenBank/DDBJ databases">
        <title>MOT database genomes.</title>
        <authorList>
            <person name="Joseph S."/>
            <person name="Aduse-Opoku J."/>
            <person name="Hashim A."/>
            <person name="Wade W."/>
            <person name="Curtis M."/>
        </authorList>
    </citation>
    <scope>NUCLEOTIDE SEQUENCE [LARGE SCALE GENOMIC DNA]</scope>
    <source>
        <strain evidence="5 6">DSM 100099</strain>
    </source>
</reference>
<dbReference type="PANTHER" id="PTHR10146:SF14">
    <property type="entry name" value="PYRIDOXAL PHOSPHATE HOMEOSTASIS PROTEIN"/>
    <property type="match status" value="1"/>
</dbReference>
<dbReference type="PANTHER" id="PTHR10146">
    <property type="entry name" value="PROLINE SYNTHETASE CO-TRANSCRIBED BACTERIAL HOMOLOG PROTEIN"/>
    <property type="match status" value="1"/>
</dbReference>
<comment type="caution">
    <text evidence="5">The sequence shown here is derived from an EMBL/GenBank/DDBJ whole genome shotgun (WGS) entry which is preliminary data.</text>
</comment>
<evidence type="ECO:0000256" key="3">
    <source>
        <dbReference type="RuleBase" id="RU004514"/>
    </source>
</evidence>
<dbReference type="HAMAP" id="MF_02087">
    <property type="entry name" value="PLP_homeostasis"/>
    <property type="match status" value="1"/>
</dbReference>
<proteinExistence type="inferred from homology"/>
<evidence type="ECO:0000256" key="1">
    <source>
        <dbReference type="ARBA" id="ARBA00022898"/>
    </source>
</evidence>
<feature type="modified residue" description="N6-(pyridoxal phosphate)lysine" evidence="2">
    <location>
        <position position="64"/>
    </location>
</feature>
<dbReference type="GO" id="GO:0030170">
    <property type="term" value="F:pyridoxal phosphate binding"/>
    <property type="evidence" value="ECO:0007669"/>
    <property type="project" value="UniProtKB-UniRule"/>
</dbReference>
<gene>
    <name evidence="5" type="ORF">HZZ10_16810</name>
</gene>
<feature type="domain" description="Alanine racemase N-terminal" evidence="4">
    <location>
        <begin position="179"/>
        <end position="292"/>
    </location>
</feature>
<evidence type="ECO:0000313" key="5">
    <source>
        <dbReference type="EMBL" id="NYS95178.1"/>
    </source>
</evidence>
<dbReference type="Pfam" id="PF01168">
    <property type="entry name" value="Ala_racemase_N"/>
    <property type="match status" value="1"/>
</dbReference>
<comment type="function">
    <text evidence="2">Pyridoxal 5'-phosphate (PLP)-binding protein, which is involved in PLP homeostasis.</text>
</comment>
<organism evidence="5 6">
    <name type="scientific">Sanguibacter inulinus</name>
    <dbReference type="NCBI Taxonomy" id="60922"/>
    <lineage>
        <taxon>Bacteria</taxon>
        <taxon>Bacillati</taxon>
        <taxon>Actinomycetota</taxon>
        <taxon>Actinomycetes</taxon>
        <taxon>Micrococcales</taxon>
        <taxon>Sanguibacteraceae</taxon>
        <taxon>Sanguibacter</taxon>
    </lineage>
</organism>
<keyword evidence="6" id="KW-1185">Reference proteome</keyword>
<dbReference type="SUPFAM" id="SSF51419">
    <property type="entry name" value="PLP-binding barrel"/>
    <property type="match status" value="1"/>
</dbReference>
<protein>
    <recommendedName>
        <fullName evidence="2">Pyridoxal phosphate homeostasis protein</fullName>
        <shortName evidence="2">PLP homeostasis protein</shortName>
    </recommendedName>
</protein>
<sequence>MLSMPPTSSTPQAASSPAHATYADALARVHDRIEQARSDAGLGSSGVSDSDEATSSVRLLLATKTQDAAAVRAAVQADRAAGRGSPVLVGENRVQELTEKAPALADLGLTAHLIGPLQSNKVNHVLRALAQHGRGCIETVDSLALAEKIGSRVLASATTHASPAGAQGGDHPEPSAPSASAVLDVYVQVNVSGEESKAGVSPDAAVDLALAVAQVSGLRLSGFMTIGARSTDEGLVRAGFARLREIRDEVIGSGAYGTQGARELSMGMSQDLEWAVAEGATIVRVGSAVFGAR</sequence>
<dbReference type="EMBL" id="JACBYE010000059">
    <property type="protein sequence ID" value="NYS95178.1"/>
    <property type="molecule type" value="Genomic_DNA"/>
</dbReference>
<dbReference type="AlphaFoldDB" id="A0A853F2B9"/>
<comment type="similarity">
    <text evidence="2 3">Belongs to the pyridoxal phosphate-binding protein YggS/PROSC family.</text>
</comment>
<name>A0A853F2B9_9MICO</name>
<evidence type="ECO:0000313" key="6">
    <source>
        <dbReference type="Proteomes" id="UP000561011"/>
    </source>
</evidence>
<accession>A0A853F2B9</accession>
<dbReference type="InterPro" id="IPR001608">
    <property type="entry name" value="Ala_racemase_N"/>
</dbReference>
<dbReference type="InterPro" id="IPR029066">
    <property type="entry name" value="PLP-binding_barrel"/>
</dbReference>
<dbReference type="RefSeq" id="WP_179914389.1">
    <property type="nucleotide sequence ID" value="NZ_JACBYE010000059.1"/>
</dbReference>
<dbReference type="Proteomes" id="UP000561011">
    <property type="component" value="Unassembled WGS sequence"/>
</dbReference>
<dbReference type="Gene3D" id="3.20.20.10">
    <property type="entry name" value="Alanine racemase"/>
    <property type="match status" value="1"/>
</dbReference>